<sequence>MEQLKIVLVSIVLLASILKTDAVQCYECEGTPQSDCAKAIPESMNVTTCKGISVCHYVDTRTGSERSVSRGCTKYGPVDLCTILYQSSANFPIASRVFYCKTCSDDKCNIQITK</sequence>
<dbReference type="Proteomes" id="UP001329430">
    <property type="component" value="Chromosome 6"/>
</dbReference>
<accession>A0AAN7ZEE7</accession>
<dbReference type="GO" id="GO:0098552">
    <property type="term" value="C:side of membrane"/>
    <property type="evidence" value="ECO:0007669"/>
    <property type="project" value="UniProtKB-KW"/>
</dbReference>
<evidence type="ECO:0000256" key="8">
    <source>
        <dbReference type="ARBA" id="ARBA00023288"/>
    </source>
</evidence>
<dbReference type="GO" id="GO:0032222">
    <property type="term" value="P:regulation of synaptic transmission, cholinergic"/>
    <property type="evidence" value="ECO:0007669"/>
    <property type="project" value="InterPro"/>
</dbReference>
<evidence type="ECO:0000256" key="3">
    <source>
        <dbReference type="ARBA" id="ARBA00022692"/>
    </source>
</evidence>
<comment type="caution">
    <text evidence="10">The sequence shown here is derived from an EMBL/GenBank/DDBJ whole genome shotgun (WGS) entry which is preliminary data.</text>
</comment>
<protein>
    <recommendedName>
        <fullName evidence="12">Protein sleepless</fullName>
    </recommendedName>
</protein>
<proteinExistence type="predicted"/>
<comment type="subcellular location">
    <subcellularLocation>
        <location evidence="1">Membrane</location>
        <topology evidence="1">Lipid-anchor</topology>
        <topology evidence="1">GPI-anchor</topology>
    </subcellularLocation>
</comment>
<organism evidence="10 11">
    <name type="scientific">Pyrocoelia pectoralis</name>
    <dbReference type="NCBI Taxonomy" id="417401"/>
    <lineage>
        <taxon>Eukaryota</taxon>
        <taxon>Metazoa</taxon>
        <taxon>Ecdysozoa</taxon>
        <taxon>Arthropoda</taxon>
        <taxon>Hexapoda</taxon>
        <taxon>Insecta</taxon>
        <taxon>Pterygota</taxon>
        <taxon>Neoptera</taxon>
        <taxon>Endopterygota</taxon>
        <taxon>Coleoptera</taxon>
        <taxon>Polyphaga</taxon>
        <taxon>Elateriformia</taxon>
        <taxon>Elateroidea</taxon>
        <taxon>Lampyridae</taxon>
        <taxon>Lampyrinae</taxon>
        <taxon>Pyrocoelia</taxon>
    </lineage>
</organism>
<dbReference type="PANTHER" id="PTHR33562">
    <property type="entry name" value="ATILLA, ISOFORM B-RELATED-RELATED"/>
    <property type="match status" value="1"/>
</dbReference>
<dbReference type="SUPFAM" id="SSF57302">
    <property type="entry name" value="Snake toxin-like"/>
    <property type="match status" value="1"/>
</dbReference>
<keyword evidence="8" id="KW-0449">Lipoprotein</keyword>
<dbReference type="EMBL" id="JAVRBK010000006">
    <property type="protein sequence ID" value="KAK5643055.1"/>
    <property type="molecule type" value="Genomic_DNA"/>
</dbReference>
<keyword evidence="3" id="KW-0812">Transmembrane</keyword>
<evidence type="ECO:0000313" key="10">
    <source>
        <dbReference type="EMBL" id="KAK5643055.1"/>
    </source>
</evidence>
<evidence type="ECO:0000256" key="2">
    <source>
        <dbReference type="ARBA" id="ARBA00022622"/>
    </source>
</evidence>
<dbReference type="InterPro" id="IPR050975">
    <property type="entry name" value="Sleep_regulator"/>
</dbReference>
<keyword evidence="11" id="KW-1185">Reference proteome</keyword>
<dbReference type="AlphaFoldDB" id="A0AAN7ZEE7"/>
<name>A0AAN7ZEE7_9COLE</name>
<reference evidence="10 11" key="1">
    <citation type="journal article" date="2024" name="Insects">
        <title>An Improved Chromosome-Level Genome Assembly of the Firefly Pyrocoelia pectoralis.</title>
        <authorList>
            <person name="Fu X."/>
            <person name="Meyer-Rochow V.B."/>
            <person name="Ballantyne L."/>
            <person name="Zhu X."/>
        </authorList>
    </citation>
    <scope>NUCLEOTIDE SEQUENCE [LARGE SCALE GENOMIC DNA]</scope>
    <source>
        <strain evidence="10">XCY_ONT2</strain>
    </source>
</reference>
<evidence type="ECO:0000256" key="4">
    <source>
        <dbReference type="ARBA" id="ARBA00022729"/>
    </source>
</evidence>
<evidence type="ECO:0000256" key="7">
    <source>
        <dbReference type="ARBA" id="ARBA00023180"/>
    </source>
</evidence>
<evidence type="ECO:0000256" key="1">
    <source>
        <dbReference type="ARBA" id="ARBA00004589"/>
    </source>
</evidence>
<evidence type="ECO:0000313" key="11">
    <source>
        <dbReference type="Proteomes" id="UP001329430"/>
    </source>
</evidence>
<keyword evidence="5" id="KW-1133">Transmembrane helix</keyword>
<keyword evidence="7" id="KW-0325">Glycoprotein</keyword>
<feature type="signal peptide" evidence="9">
    <location>
        <begin position="1"/>
        <end position="22"/>
    </location>
</feature>
<feature type="chain" id="PRO_5043039331" description="Protein sleepless" evidence="9">
    <location>
        <begin position="23"/>
        <end position="114"/>
    </location>
</feature>
<gene>
    <name evidence="10" type="ORF">RI129_009222</name>
</gene>
<keyword evidence="6" id="KW-0472">Membrane</keyword>
<dbReference type="PANTHER" id="PTHR33562:SF2">
    <property type="entry name" value="PROTEIN QUIVER"/>
    <property type="match status" value="1"/>
</dbReference>
<dbReference type="InterPro" id="IPR045860">
    <property type="entry name" value="Snake_toxin-like_sf"/>
</dbReference>
<evidence type="ECO:0000256" key="9">
    <source>
        <dbReference type="SAM" id="SignalP"/>
    </source>
</evidence>
<dbReference type="GO" id="GO:0030431">
    <property type="term" value="P:sleep"/>
    <property type="evidence" value="ECO:0007669"/>
    <property type="project" value="InterPro"/>
</dbReference>
<evidence type="ECO:0000256" key="5">
    <source>
        <dbReference type="ARBA" id="ARBA00022989"/>
    </source>
</evidence>
<dbReference type="Pfam" id="PF17064">
    <property type="entry name" value="QVR"/>
    <property type="match status" value="1"/>
</dbReference>
<keyword evidence="4 9" id="KW-0732">Signal</keyword>
<dbReference type="InterPro" id="IPR031424">
    <property type="entry name" value="QVR-like"/>
</dbReference>
<evidence type="ECO:0000256" key="6">
    <source>
        <dbReference type="ARBA" id="ARBA00023136"/>
    </source>
</evidence>
<keyword evidence="2" id="KW-0336">GPI-anchor</keyword>
<evidence type="ECO:0008006" key="12">
    <source>
        <dbReference type="Google" id="ProtNLM"/>
    </source>
</evidence>